<feature type="compositionally biased region" description="Basic residues" evidence="1">
    <location>
        <begin position="4158"/>
        <end position="4172"/>
    </location>
</feature>
<feature type="compositionally biased region" description="Basic and acidic residues" evidence="1">
    <location>
        <begin position="4140"/>
        <end position="4157"/>
    </location>
</feature>
<accession>A0A9C7CEH2</accession>
<feature type="compositionally biased region" description="Basic residues" evidence="1">
    <location>
        <begin position="1795"/>
        <end position="1807"/>
    </location>
</feature>
<sequence length="4245" mass="461972">MLPAAGRGGMFTTDVLDMAGGAYPRQDVRGLLVECAEKMAAAPERLRLRLSEPLENYDSRRIPLVCPNPLPGEPHEPEFFSTHSALHRGSPLPQRLGTLTAKDMNGDRTYNRSNLLYCGSNVVEYDLVETAAGGRQVLYCEPPLLGEMAREGAMSSAAEPLMCGDDFSDGLKLLLFNKARRAAAHQGPRIGSGKLLREIMVLAGAYEEQTRMAEAACMAPALRTILTDQLDWDGRPMFRVAFLTNAALMGFKAVFYPTALERNCVEGRGMARDCLKTKSLLKMQLLLLGKCMPTIVERVEAVKRKMRVVCFMLDAGGSSNWNLPGHAKNKPEAMPYHRARLIRSAKADADDDAATTDTDTNADWDPRCATDGVLEITNCDIVTSLGVVPSNQLRDWVCHDMQQLFVRSLHTEKFVGAVSAFPDDWRRRILFSELGPEMPFRNKSTVMDLDLCLAGMCYNYLASGNGLMLTRVAEPECKRGQDYTFAGLKAPSAASDGELSWDSDQDRRESPFSGERRGSGPLAANRCHAVPQTPSFFSREAIVAYESLLAINKVFTLMGMSDNLGFFLGERDCATKLAMGIIMASSPALKKDSVAKVLPNRRRRIATLLDIPEKEITHEKYVAVAAMQLIVRYEVKELDLPAQMGVLCQRLSGQTWSAVNFPRVWKFSHLESLYPPTERGVSTAVVSALEEQTCTEEEGGQQGQPDAGGTSSGNHAVVATINKLLSLTTSTFATGADKRDTMFSWLMVVMAERFCAVYNAVSNPAEFYEQMVQEERLEFRGGFGQFEAMCSSLLDSLDIYVPESETPLRVCREGVRGYEARVERCKNVTNAKVCKVKMEEFKMVHGLGDHRESASFDFEEGDVGALYECAHDRAFDSLFNTLPCERGRASEFDQSPLALHTSHRSNQLVTDKDDAFEASMSSLPAADTDTDAASAPNGDSNSESDSNLVKQKQRDFFRDVNMVRSQEYRLALAHRQQYTSVNIVREAHSILSHLVVLPRERTRGPRGETADARTIREAAVRNRRMRRWVVPFTMPAANVKAHDADDIAGGVCLCYSRNAGGGGDSPSGASGGCVKLLVLPSTEHLQDLAVAMRFNTLAHERRYFGDASAPLGFTTAAAPKAGGDGTVAASERWDSIASFKANGDFLGATPEPGVYRKIVCGDDALAHAFEARTLARKRAAEEQHVKGKEIGAFFTGVWGLCAGSDLETLVAGSTTVSPSKPTGVFAEDEVDRAARERREAVAVEAIKNFHRPGDGFSPRGFYECFLDMEECVARSAWGEAARAGDDDVDFFAGLVNKYGPGNIQCARLWALLECARECFLNSLPLDWQGLATDWFGGVLNLKAGAPKVDESGVVFELAKFLYSCARALFGNSMDASLAPDVWSELLDESGGRGWKGDLARAYEMSTADNDVRSAENFIEASRFLTNNDVCQMLRIKKTADERVKLQDWVKDDFYPRSKASLEARARWMSTTEATQGGMTFSTVLASVLLFRLFVLGDSVRKLADPWSEASSFDGRAVIPLLVSLKKASESCPPGCGPSRLRAALESLHEARFSDMRNDPLYFYRFTAYSLGVLVNNDMTLEGISRRILLSFDFNGFDTSNWLRFVYHFFGQVVLGRRARLLSRPLSLIKNLSSTAGDARNFEHPPGMDSEGLADFEDRVCRVAARVARLVLVKKADSEVISTNDILDCFVLEDGDITAGSVYEFLYKTRRDLPGASVDTNFSLASNSCTSSQLARLNKASRVLDTNISFLVSPNSTATSLEDNDEGTIDLSSDANADKGSIFDEDPQAPEGRGGRPLKRTASRRRRTAGPEVGTSLGVGGGGSNPGFAPEAGDSCSLDFAARFDEGVLGKSGESRDEGTHALNDKIARKLRTMLTQNQIKTSITEKVESIKRNLLVGALLSEDDHDKYGVTAEAMRGGALALERWNAAVKREAAVVERDCSTVQDRWTTYDMGVVNPADFDINYGARFSVNGLGAGGVFGSGSVGDVFGGGSATAKSHPVLREAESGVAFWFDFSSGTVSNKSDPLSHQGRKRGHPLKVFVRCKTEGIFETRTLAMQISNRVCDSYWERVMPTYSTPEPPDAAGRWAPGRSRSSPKEGGVYSQGENSEQGGFDVGGGGNRGETGQPEGFDAAVTAAAATTIAPAFQQKGSRNRSRSQGRRNQGKKIQGQDQGQGRGPGQGRRAVACGGGHMGSAPNTAMEIVRVNTKRMPMNHLTSLLSMYTVSPDSEDLKSENTNLSDENSDVFVNLGSETGRANNFKALRSLWYCNNGVSPREQVHLLKKLVFKNLNALWVRQYERHISVLAGWGCASLQNIKAEHFHLAASTSFRGVVDANPPLSPHHSRFLDGRECLAMVEKLVPLVTARKIIQQGRGNASGQQLDAEPLRLARALYCREVLSSCFDPRGEFYPSWMTNSLTVLFTPGTSTDASREIVAENPSPCPDTVLEGESMTKVTRCFVAMEMEVTEALKSSLPPDFSDAGCNGGGGASDRVLRPTREDGGVAAVQGRGCCLGDSAQANRLMLAQQSALNGTEEDEISSSSRKNSLWHLLGMARGFALNPRLVGLTKQPPPSRDMRFFRACHASLASLGQQHPAARILFTDWATVKSAGMADAPSACAPRPSLAALTGYNAEDVSATNQRSELHSCCCFLANPVCPSSRMLTRAPNMRMCITNAGVALLSRMMAQNDRGRKVASHILDNTAASFRKTSTCASVDNNRYFLIDGSYLLGGRLENFNLVTDLFVRNKLKAEKHVILSSLFSPHLVSAALSMAVEGTTLAQGLALVEHVSYMKNTEASVLSDKNYWSLHPDDGEDGPRRCHLAAADRRSILNPPTISGGGLTPPSVFMNDENYIFLKILYEISVGSCASAEGMGADPTSLAAKHAMRKCYISCVDQHTGMPRMDVVHLLRGLMNFGGLCTAIASGDAEKSHHMIQTLNSISLNLATKLGVVFVGTTGNNLKTTLVDLCKKAWFERYADINITALNTSGDSISSSQANIATFAGKKSILIADEVGYQGTPPAQRSFRASASRGFTNPAPGSCSPYRRGEAADLIAKINEAQHAYGSTSAGGGTGAVWAQIDKIMTETKLKVCATECARAMRDRVEPAGCTPLPFGSDAGPGDRAEDEPTPKTTGMRLQMSAPAVALEPLSARDKFAALRGSIHVKAFCPSVMWWNCVNNVQTLSMNETRTLASQLARKVCPFSVTRCADSPWLDSTDAVFRFCSKSPEERGKYERFDLEAALGCLLGDRGMVLLDAKDPEKASPLESLICPPGAASRCAEDAPAAEAARAWRKEILHFPKHRSRDYRYGDAFSFPATPAALGGPKTSLAEKTEKAYNDLVLGDDLLRWAVVERKGTRGHTYSVLSCMPSTAEFAEAMANAASEHRQPVPRFRAVEDDPFKKLSSGENAGALVLLHARYPCQKNVSDKLRRPDCAQPAYKRPRPAAGAEGGERGAAAFFGCTLNRVSPWNLESLRQRPEKLSSLIFSSGAGCPEEDEDEATSLSRDAGQEYDKFLFQVMTNPRSEGYPRITTDGSAAMQTSLAACSNVMAFIRNAVETGRTSNTGTFVKLCASLNLLDGLNSLADSAPRGGRVLGGSFFGDVPPSILNPLSAPASGHVASPFEVASDNRGTVPFNLKSAKRREMAYALMRYENSGFGNSIGEVAEAMAPTDGKAPESAITKHMLPGQFSSNLFKKSMTKGMSVSLRNVYDRPSQCSFTMTPIMMSNSHVFVFFVDEAMSKRLITFSCETRFLFKNKNEDVRIFTELLEGGLRAVHSALMLDRTRRLEGATSPGAEKRALEYIRWTAAMRKAMAAAGLLAGSSDDKGDAGKQPNSLSDTGSVAALLPSKALQHLVKHQVLEHKDAVSVARLEENTNTFMHLYSSFTLSSKTGTNANAHVDAEADADAGVPTAGRPRAIPKKREIGADGLSGAVCGHSSHPLQMCRINPKSLNTVAMDIARTRQAAWAKLNVALGCVLFVDAPFVETSALYGEDYLLKMRAPAVEAERPALDVDWVVGLRVPNEDVGVAGYNAEGVMMGAGTAIMRQVCDAWGSVDIRSVMYSCHHLHMLFELVLQVSNPKYRLSSVRQINSKDCGVDFVTLVLTTIIYKQMINPKYHVFLEEAASGTGTQGTPQDEPSNDSEEEDHEAVEARAWGEDPDSAEGRDRVKRGAPRRSPHRRPKPLEIQIFQAMIINRPLRALRNNYNLGRHIDESDPAMETAHSEIIKYVCSRQGLAMNPDYLCRSCRTHCSFAS</sequence>
<feature type="region of interest" description="Disordered" evidence="1">
    <location>
        <begin position="4117"/>
        <end position="4173"/>
    </location>
</feature>
<feature type="compositionally biased region" description="Low complexity" evidence="1">
    <location>
        <begin position="925"/>
        <end position="936"/>
    </location>
</feature>
<evidence type="ECO:0000313" key="2">
    <source>
        <dbReference type="EMBL" id="BDT63124.1"/>
    </source>
</evidence>
<evidence type="ECO:0000256" key="1">
    <source>
        <dbReference type="SAM" id="MobiDB-lite"/>
    </source>
</evidence>
<feature type="region of interest" description="Disordered" evidence="1">
    <location>
        <begin position="493"/>
        <end position="525"/>
    </location>
</feature>
<feature type="region of interest" description="Disordered" evidence="1">
    <location>
        <begin position="2074"/>
        <end position="2127"/>
    </location>
</feature>
<feature type="compositionally biased region" description="Gly residues" evidence="1">
    <location>
        <begin position="2112"/>
        <end position="2121"/>
    </location>
</feature>
<feature type="region of interest" description="Disordered" evidence="1">
    <location>
        <begin position="1755"/>
        <end position="1830"/>
    </location>
</feature>
<feature type="compositionally biased region" description="Polar residues" evidence="1">
    <location>
        <begin position="937"/>
        <end position="950"/>
    </location>
</feature>
<organism evidence="2">
    <name type="scientific">Sicyonia whispovirus</name>
    <dbReference type="NCBI Taxonomy" id="2984283"/>
    <lineage>
        <taxon>Viruses</taxon>
        <taxon>Viruses incertae sedis</taxon>
        <taxon>Naldaviricetes</taxon>
        <taxon>Nimaviridae</taxon>
        <taxon>Whispovirus</taxon>
    </lineage>
</organism>
<feature type="compositionally biased region" description="Basic residues" evidence="1">
    <location>
        <begin position="2150"/>
        <end position="2163"/>
    </location>
</feature>
<feature type="region of interest" description="Disordered" evidence="1">
    <location>
        <begin position="2141"/>
        <end position="2194"/>
    </location>
</feature>
<feature type="region of interest" description="Disordered" evidence="1">
    <location>
        <begin position="3102"/>
        <end position="3128"/>
    </location>
</feature>
<feature type="compositionally biased region" description="Acidic residues" evidence="1">
    <location>
        <begin position="4129"/>
        <end position="4139"/>
    </location>
</feature>
<feature type="region of interest" description="Disordered" evidence="1">
    <location>
        <begin position="692"/>
        <end position="712"/>
    </location>
</feature>
<proteinExistence type="predicted"/>
<dbReference type="EMBL" id="LC738881">
    <property type="protein sequence ID" value="BDT63124.1"/>
    <property type="molecule type" value="Genomic_DNA"/>
</dbReference>
<feature type="compositionally biased region" description="Polar residues" evidence="1">
    <location>
        <begin position="4118"/>
        <end position="4128"/>
    </location>
</feature>
<protein>
    <submittedName>
        <fullName evidence="2">Wsv343-like protein</fullName>
    </submittedName>
</protein>
<reference evidence="2" key="1">
    <citation type="submission" date="2022-10" db="EMBL/GenBank/DDBJ databases">
        <title>Genome sequences of endogenous nimaviruses in decapod crustaceans.</title>
        <authorList>
            <person name="Kawato S."/>
            <person name="Nozaki R."/>
            <person name="Kondo H."/>
            <person name="Hirono I."/>
        </authorList>
    </citation>
    <scope>NUCLEOTIDE SEQUENCE</scope>
    <source>
        <strain evidence="2">Fukuoka2019</strain>
    </source>
</reference>
<feature type="compositionally biased region" description="Basic and acidic residues" evidence="1">
    <location>
        <begin position="3114"/>
        <end position="3123"/>
    </location>
</feature>
<feature type="region of interest" description="Disordered" evidence="1">
    <location>
        <begin position="925"/>
        <end position="951"/>
    </location>
</feature>
<name>A0A9C7CEH2_9VIRU</name>
<feature type="compositionally biased region" description="Basic and acidic residues" evidence="1">
    <location>
        <begin position="504"/>
        <end position="518"/>
    </location>
</feature>